<evidence type="ECO:0000259" key="9">
    <source>
        <dbReference type="PROSITE" id="PS50994"/>
    </source>
</evidence>
<proteinExistence type="inferred from homology"/>
<dbReference type="Pfam" id="PF01344">
    <property type="entry name" value="Kelch_1"/>
    <property type="match status" value="2"/>
</dbReference>
<feature type="transmembrane region" description="Helical" evidence="7">
    <location>
        <begin position="747"/>
        <end position="765"/>
    </location>
</feature>
<dbReference type="FunFam" id="1.20.58.390:FF:000043">
    <property type="entry name" value="AcetylCholine Receptor"/>
    <property type="match status" value="1"/>
</dbReference>
<dbReference type="OrthoDB" id="5975154at2759"/>
<dbReference type="GO" id="GO:0005230">
    <property type="term" value="F:extracellular ligand-gated monoatomic ion channel activity"/>
    <property type="evidence" value="ECO:0007669"/>
    <property type="project" value="InterPro"/>
</dbReference>
<evidence type="ECO:0000256" key="5">
    <source>
        <dbReference type="ARBA" id="ARBA00022989"/>
    </source>
</evidence>
<evidence type="ECO:0000313" key="11">
    <source>
        <dbReference type="Proteomes" id="UP000225706"/>
    </source>
</evidence>
<dbReference type="Proteomes" id="UP000225706">
    <property type="component" value="Unassembled WGS sequence"/>
</dbReference>
<keyword evidence="5 7" id="KW-1133">Transmembrane helix</keyword>
<accession>A0A2B4S6J6</accession>
<keyword evidence="6 7" id="KW-0472">Membrane</keyword>
<evidence type="ECO:0000256" key="6">
    <source>
        <dbReference type="ARBA" id="ARBA00023136"/>
    </source>
</evidence>
<dbReference type="CDD" id="cd18997">
    <property type="entry name" value="LGIC_ECD_nAChR"/>
    <property type="match status" value="1"/>
</dbReference>
<dbReference type="Pfam" id="PF00665">
    <property type="entry name" value="rve"/>
    <property type="match status" value="1"/>
</dbReference>
<evidence type="ECO:0000256" key="3">
    <source>
        <dbReference type="ARBA" id="ARBA00022441"/>
    </source>
</evidence>
<dbReference type="Pfam" id="PF02932">
    <property type="entry name" value="Neur_chan_memb"/>
    <property type="match status" value="1"/>
</dbReference>
<name>A0A2B4S6J6_STYPI</name>
<evidence type="ECO:0000313" key="10">
    <source>
        <dbReference type="EMBL" id="PFX24663.1"/>
    </source>
</evidence>
<dbReference type="InterPro" id="IPR038050">
    <property type="entry name" value="Neuro_actylchol_rec"/>
</dbReference>
<dbReference type="GO" id="GO:0015074">
    <property type="term" value="P:DNA integration"/>
    <property type="evidence" value="ECO:0007669"/>
    <property type="project" value="InterPro"/>
</dbReference>
<sequence>MTRRPRDTVFWPAVSTEIRQLAENCEACQIHKPRNQEETLKQHEEGETAWSKIGVDLFEIKERNYLVTVDYYSNFIEVDNLPTTTTKQVITKLNGHFARYGIPIQMVTDSGSQFLSREFKNFTRNLGIGHVTSSPHHHKSNGKAEAAVKITKTMMRKTLLNGTDQYEALLELRNTPRQDTEASPTEMMFGRNTRSMLPSSRTKRIRSKKEYTGGPKEELYPIGENSGDKRQVKKYKSNIDEWEFLSPMTFSRAAHCAVVIGEVIYEMDGTDDNVCLRSVECYNPSRDQWSPVLDMNNARKYFAAATISSGKIIVIGGYSGMGFTRIETTCEIFDKCLNQWSLVSSPIVPRAACGIVSVTNTVYLFGREDINHQRYYLNSVECYVVQEDRKKVAHSRRKKVYMDEKQEVITTNVWVRQFWNDPRFSWNKAEYGNISQIIINPEKAWLPDVVLLNSAEVMSDGRSTAARLVVKHDGNVSRLNPVIITSSCEIDITFFPLDDQTCELRFGSWSYSSEFLDVYPRRDGADLSSYVENGEWILLGVKSERRLLTYDCCDGEFPDVTYHVQIRRRTLFYMMNFILPCVLIAVLTLLVFLLPPESGERMSFGVTVLLSFTILLLMLMAKLPSTSKVTPLIAVYYACTIIEVSAAMGMACLMLRFYHPDNSSAPIPDWIRVCVLNYCARLVRLSTSAGRVRQAQIVQEWRQVRLRENRGKEQTNMTILTDNIFKKEEEDAMREEWRMAAMIINRLFAWIYLITIIITLAAVLLKSPRFRKGEL</sequence>
<feature type="transmembrane region" description="Helical" evidence="7">
    <location>
        <begin position="633"/>
        <end position="658"/>
    </location>
</feature>
<dbReference type="PRINTS" id="PR00252">
    <property type="entry name" value="NRIONCHANNEL"/>
</dbReference>
<dbReference type="Gene3D" id="1.20.58.390">
    <property type="entry name" value="Neurotransmitter-gated ion-channel transmembrane domain"/>
    <property type="match status" value="2"/>
</dbReference>
<evidence type="ECO:0000256" key="1">
    <source>
        <dbReference type="ARBA" id="ARBA00004141"/>
    </source>
</evidence>
<dbReference type="InterPro" id="IPR006201">
    <property type="entry name" value="Neur_channel"/>
</dbReference>
<dbReference type="InterPro" id="IPR015915">
    <property type="entry name" value="Kelch-typ_b-propeller"/>
</dbReference>
<dbReference type="GO" id="GO:0003676">
    <property type="term" value="F:nucleic acid binding"/>
    <property type="evidence" value="ECO:0007669"/>
    <property type="project" value="InterPro"/>
</dbReference>
<dbReference type="InterPro" id="IPR036397">
    <property type="entry name" value="RNaseH_sf"/>
</dbReference>
<feature type="transmembrane region" description="Helical" evidence="7">
    <location>
        <begin position="601"/>
        <end position="621"/>
    </location>
</feature>
<evidence type="ECO:0000256" key="4">
    <source>
        <dbReference type="ARBA" id="ARBA00022692"/>
    </source>
</evidence>
<keyword evidence="10" id="KW-0675">Receptor</keyword>
<dbReference type="SMART" id="SM00612">
    <property type="entry name" value="Kelch"/>
    <property type="match status" value="3"/>
</dbReference>
<dbReference type="InterPro" id="IPR006652">
    <property type="entry name" value="Kelch_1"/>
</dbReference>
<dbReference type="AlphaFoldDB" id="A0A2B4S6J6"/>
<comment type="caution">
    <text evidence="10">The sequence shown here is derived from an EMBL/GenBank/DDBJ whole genome shotgun (WGS) entry which is preliminary data.</text>
</comment>
<organism evidence="10 11">
    <name type="scientific">Stylophora pistillata</name>
    <name type="common">Smooth cauliflower coral</name>
    <dbReference type="NCBI Taxonomy" id="50429"/>
    <lineage>
        <taxon>Eukaryota</taxon>
        <taxon>Metazoa</taxon>
        <taxon>Cnidaria</taxon>
        <taxon>Anthozoa</taxon>
        <taxon>Hexacorallia</taxon>
        <taxon>Scleractinia</taxon>
        <taxon>Astrocoeniina</taxon>
        <taxon>Pocilloporidae</taxon>
        <taxon>Stylophora</taxon>
    </lineage>
</organism>
<protein>
    <submittedName>
        <fullName evidence="10">Neuronal acetylcholine receptor subunit alpha-7</fullName>
    </submittedName>
</protein>
<keyword evidence="7" id="KW-0407">Ion channel</keyword>
<dbReference type="Pfam" id="PF02931">
    <property type="entry name" value="Neur_chan_LBD"/>
    <property type="match status" value="1"/>
</dbReference>
<comment type="similarity">
    <text evidence="2">Belongs to the ligand-gated ion channel (TC 1.A.9) family. Acetylcholine receptor (TC 1.A.9.1) subfamily.</text>
</comment>
<feature type="transmembrane region" description="Helical" evidence="7">
    <location>
        <begin position="571"/>
        <end position="595"/>
    </location>
</feature>
<feature type="compositionally biased region" description="Basic and acidic residues" evidence="8">
    <location>
        <begin position="208"/>
        <end position="219"/>
    </location>
</feature>
<dbReference type="GO" id="GO:0016020">
    <property type="term" value="C:membrane"/>
    <property type="evidence" value="ECO:0007669"/>
    <property type="project" value="UniProtKB-SubCell"/>
</dbReference>
<dbReference type="Gene3D" id="2.120.10.80">
    <property type="entry name" value="Kelch-type beta propeller"/>
    <property type="match status" value="1"/>
</dbReference>
<keyword evidence="4 7" id="KW-0812">Transmembrane</keyword>
<dbReference type="InterPro" id="IPR006202">
    <property type="entry name" value="Neur_chan_lig-bd"/>
</dbReference>
<dbReference type="STRING" id="50429.A0A2B4S6J6"/>
<keyword evidence="3" id="KW-0880">Kelch repeat</keyword>
<keyword evidence="11" id="KW-1185">Reference proteome</keyword>
<dbReference type="SUPFAM" id="SSF117281">
    <property type="entry name" value="Kelch motif"/>
    <property type="match status" value="1"/>
</dbReference>
<dbReference type="FunFam" id="2.70.170.10:FF:000016">
    <property type="entry name" value="Nicotinic acetylcholine receptor subunit"/>
    <property type="match status" value="1"/>
</dbReference>
<dbReference type="GO" id="GO:0004888">
    <property type="term" value="F:transmembrane signaling receptor activity"/>
    <property type="evidence" value="ECO:0007669"/>
    <property type="project" value="InterPro"/>
</dbReference>
<dbReference type="InterPro" id="IPR006029">
    <property type="entry name" value="Neurotrans-gated_channel_TM"/>
</dbReference>
<reference evidence="11" key="1">
    <citation type="journal article" date="2017" name="bioRxiv">
        <title>Comparative analysis of the genomes of Stylophora pistillata and Acropora digitifera provides evidence for extensive differences between species of corals.</title>
        <authorList>
            <person name="Voolstra C.R."/>
            <person name="Li Y."/>
            <person name="Liew Y.J."/>
            <person name="Baumgarten S."/>
            <person name="Zoccola D."/>
            <person name="Flot J.-F."/>
            <person name="Tambutte S."/>
            <person name="Allemand D."/>
            <person name="Aranda M."/>
        </authorList>
    </citation>
    <scope>NUCLEOTIDE SEQUENCE [LARGE SCALE GENOMIC DNA]</scope>
</reference>
<evidence type="ECO:0000256" key="8">
    <source>
        <dbReference type="SAM" id="MobiDB-lite"/>
    </source>
</evidence>
<feature type="domain" description="Integrase catalytic" evidence="9">
    <location>
        <begin position="29"/>
        <end position="206"/>
    </location>
</feature>
<evidence type="ECO:0000256" key="7">
    <source>
        <dbReference type="RuleBase" id="RU000687"/>
    </source>
</evidence>
<dbReference type="Gene3D" id="3.30.420.10">
    <property type="entry name" value="Ribonuclease H-like superfamily/Ribonuclease H"/>
    <property type="match status" value="1"/>
</dbReference>
<feature type="region of interest" description="Disordered" evidence="8">
    <location>
        <begin position="195"/>
        <end position="225"/>
    </location>
</feature>
<dbReference type="PROSITE" id="PS50994">
    <property type="entry name" value="INTEGRASE"/>
    <property type="match status" value="1"/>
</dbReference>
<dbReference type="InterPro" id="IPR036734">
    <property type="entry name" value="Neur_chan_lig-bd_sf"/>
</dbReference>
<dbReference type="CDD" id="cd19051">
    <property type="entry name" value="LGIC_TM_cation"/>
    <property type="match status" value="1"/>
</dbReference>
<dbReference type="EMBL" id="LSMT01000170">
    <property type="protein sequence ID" value="PFX24663.1"/>
    <property type="molecule type" value="Genomic_DNA"/>
</dbReference>
<gene>
    <name evidence="10" type="primary">Chrna7</name>
    <name evidence="10" type="ORF">AWC38_SpisGene10734</name>
</gene>
<dbReference type="InterPro" id="IPR012337">
    <property type="entry name" value="RNaseH-like_sf"/>
</dbReference>
<dbReference type="InterPro" id="IPR036719">
    <property type="entry name" value="Neuro-gated_channel_TM_sf"/>
</dbReference>
<dbReference type="FunFam" id="3.30.420.10:FF:000063">
    <property type="entry name" value="Retrovirus-related Pol polyprotein from transposon 297-like Protein"/>
    <property type="match status" value="1"/>
</dbReference>
<keyword evidence="7" id="KW-0406">Ion transport</keyword>
<dbReference type="SUPFAM" id="SSF90112">
    <property type="entry name" value="Neurotransmitter-gated ion-channel transmembrane pore"/>
    <property type="match status" value="1"/>
</dbReference>
<keyword evidence="7" id="KW-0813">Transport</keyword>
<dbReference type="InterPro" id="IPR018000">
    <property type="entry name" value="Neurotransmitter_ion_chnl_CS"/>
</dbReference>
<dbReference type="PROSITE" id="PS00236">
    <property type="entry name" value="NEUROTR_ION_CHANNEL"/>
    <property type="match status" value="1"/>
</dbReference>
<dbReference type="InterPro" id="IPR001584">
    <property type="entry name" value="Integrase_cat-core"/>
</dbReference>
<dbReference type="Gene3D" id="2.70.170.10">
    <property type="entry name" value="Neurotransmitter-gated ion-channel ligand-binding domain"/>
    <property type="match status" value="1"/>
</dbReference>
<evidence type="ECO:0000256" key="2">
    <source>
        <dbReference type="ARBA" id="ARBA00009237"/>
    </source>
</evidence>
<dbReference type="PANTHER" id="PTHR18945">
    <property type="entry name" value="NEUROTRANSMITTER GATED ION CHANNEL"/>
    <property type="match status" value="1"/>
</dbReference>
<comment type="subcellular location">
    <subcellularLocation>
        <location evidence="1">Membrane</location>
        <topology evidence="1">Multi-pass membrane protein</topology>
    </subcellularLocation>
</comment>
<dbReference type="SUPFAM" id="SSF63712">
    <property type="entry name" value="Nicotinic receptor ligand binding domain-like"/>
    <property type="match status" value="1"/>
</dbReference>
<dbReference type="SUPFAM" id="SSF53098">
    <property type="entry name" value="Ribonuclease H-like"/>
    <property type="match status" value="1"/>
</dbReference>